<feature type="region of interest" description="Disordered" evidence="2">
    <location>
        <begin position="342"/>
        <end position="382"/>
    </location>
</feature>
<dbReference type="OrthoDB" id="594666at2"/>
<keyword evidence="1" id="KW-0802">TPR repeat</keyword>
<organism evidence="3 4">
    <name type="scientific">Hymenobacter gummosus</name>
    <dbReference type="NCBI Taxonomy" id="1776032"/>
    <lineage>
        <taxon>Bacteria</taxon>
        <taxon>Pseudomonadati</taxon>
        <taxon>Bacteroidota</taxon>
        <taxon>Cytophagia</taxon>
        <taxon>Cytophagales</taxon>
        <taxon>Hymenobacteraceae</taxon>
        <taxon>Hymenobacter</taxon>
    </lineage>
</organism>
<feature type="compositionally biased region" description="Acidic residues" evidence="2">
    <location>
        <begin position="214"/>
        <end position="223"/>
    </location>
</feature>
<feature type="region of interest" description="Disordered" evidence="2">
    <location>
        <begin position="99"/>
        <end position="130"/>
    </location>
</feature>
<gene>
    <name evidence="3" type="ORF">EJV47_06540</name>
</gene>
<evidence type="ECO:0000256" key="2">
    <source>
        <dbReference type="SAM" id="MobiDB-lite"/>
    </source>
</evidence>
<comment type="caution">
    <text evidence="3">The sequence shown here is derived from an EMBL/GenBank/DDBJ whole genome shotgun (WGS) entry which is preliminary data.</text>
</comment>
<evidence type="ECO:0000313" key="3">
    <source>
        <dbReference type="EMBL" id="RTQ51456.1"/>
    </source>
</evidence>
<feature type="compositionally biased region" description="Low complexity" evidence="2">
    <location>
        <begin position="273"/>
        <end position="286"/>
    </location>
</feature>
<name>A0A431U5J2_9BACT</name>
<dbReference type="InterPro" id="IPR019734">
    <property type="entry name" value="TPR_rpt"/>
</dbReference>
<dbReference type="RefSeq" id="WP_126692349.1">
    <property type="nucleotide sequence ID" value="NZ_RXOF01000003.1"/>
</dbReference>
<sequence length="549" mass="55421">MTRASLLNILDHATGISEAEVRELEQLAVAFPYCQTAHLLLAKAAHDRGSMLASQRLRRAATYAADRELLRYLIEQPAGTLPTAAQLAPVAAPEPADYDGAAAAPLAPDLPAAPSAPAPDSLATPTEPAAAATPDLQLLEAEPAVALAPEAAPLVAEGPTTAAEAPETEPVAPLGAAPTVTEPAASAAEPVNASETGASVLEDEPAAPAPAEDPAADSEDAETLEAAAAAPAAADPETIAPDAQPPLSAELPAADAAPAAEQSDLSAPEEAADTASAAAQPTAEAADTAEPEDTREPDDPQTAGSVAAAETGSATASTLALTADAAAAAGAASSSGAVPALLPEAADELPPAAPPIRPPVEAGSSRFEFGLGEAPIPTPAYQLPELPAEEPASAAVPPLRADELLAYALSSGSRLGSALTLRDAELTHDLPAAAEWHPDAVALAHLAAHRPLPPPAPSSLALIDRFLRSQPRIKSSTGRPAPTDAPQADLSVRSTSAAPSLASESLAKIMVKQGKLDRAIEIYGQLMQRQPEKKAYFAAQIDLLNQQKE</sequence>
<feature type="compositionally biased region" description="Low complexity" evidence="2">
    <location>
        <begin position="224"/>
        <end position="264"/>
    </location>
</feature>
<reference evidence="3 4" key="1">
    <citation type="submission" date="2018-12" db="EMBL/GenBank/DDBJ databases">
        <title>Hymenobacter gummosus sp. nov., isolated from a spring.</title>
        <authorList>
            <person name="Nie L."/>
        </authorList>
    </citation>
    <scope>NUCLEOTIDE SEQUENCE [LARGE SCALE GENOMIC DNA]</scope>
    <source>
        <strain evidence="3 4">KCTC 52166</strain>
    </source>
</reference>
<dbReference type="EMBL" id="RXOF01000003">
    <property type="protein sequence ID" value="RTQ51456.1"/>
    <property type="molecule type" value="Genomic_DNA"/>
</dbReference>
<dbReference type="Proteomes" id="UP000282184">
    <property type="component" value="Unassembled WGS sequence"/>
</dbReference>
<dbReference type="AlphaFoldDB" id="A0A431U5J2"/>
<protein>
    <submittedName>
        <fullName evidence="3">Uncharacterized protein</fullName>
    </submittedName>
</protein>
<keyword evidence="4" id="KW-1185">Reference proteome</keyword>
<feature type="repeat" description="TPR" evidence="1">
    <location>
        <begin position="500"/>
        <end position="533"/>
    </location>
</feature>
<feature type="region of interest" description="Disordered" evidence="2">
    <location>
        <begin position="181"/>
        <end position="314"/>
    </location>
</feature>
<feature type="compositionally biased region" description="Low complexity" evidence="2">
    <location>
        <begin position="303"/>
        <end position="314"/>
    </location>
</feature>
<accession>A0A431U5J2</accession>
<evidence type="ECO:0000313" key="4">
    <source>
        <dbReference type="Proteomes" id="UP000282184"/>
    </source>
</evidence>
<proteinExistence type="predicted"/>
<evidence type="ECO:0000256" key="1">
    <source>
        <dbReference type="PROSITE-ProRule" id="PRU00339"/>
    </source>
</evidence>
<feature type="region of interest" description="Disordered" evidence="2">
    <location>
        <begin position="472"/>
        <end position="496"/>
    </location>
</feature>
<dbReference type="PROSITE" id="PS50005">
    <property type="entry name" value="TPR"/>
    <property type="match status" value="1"/>
</dbReference>